<feature type="region of interest" description="Disordered" evidence="1">
    <location>
        <begin position="26"/>
        <end position="84"/>
    </location>
</feature>
<dbReference type="EMBL" id="BTRK01000005">
    <property type="protein sequence ID" value="GMR53966.1"/>
    <property type="molecule type" value="Genomic_DNA"/>
</dbReference>
<gene>
    <name evidence="2" type="ORF">PMAYCL1PPCAC_24161</name>
</gene>
<comment type="caution">
    <text evidence="2">The sequence shown here is derived from an EMBL/GenBank/DDBJ whole genome shotgun (WGS) entry which is preliminary data.</text>
</comment>
<feature type="non-terminal residue" evidence="2">
    <location>
        <position position="84"/>
    </location>
</feature>
<accession>A0AAN5D084</accession>
<dbReference type="Proteomes" id="UP001328107">
    <property type="component" value="Unassembled WGS sequence"/>
</dbReference>
<sequence>SLPSSLPSSPLSSPLLSSSQERMCNGIPVSQCRSHSPYLHSTSREASRVTNPSKALSPPLRSSKVESLPFSESTLSAPSPIHCT</sequence>
<reference evidence="3" key="1">
    <citation type="submission" date="2022-10" db="EMBL/GenBank/DDBJ databases">
        <title>Genome assembly of Pristionchus species.</title>
        <authorList>
            <person name="Yoshida K."/>
            <person name="Sommer R.J."/>
        </authorList>
    </citation>
    <scope>NUCLEOTIDE SEQUENCE [LARGE SCALE GENOMIC DNA]</scope>
    <source>
        <strain evidence="3">RS5460</strain>
    </source>
</reference>
<name>A0AAN5D084_9BILA</name>
<evidence type="ECO:0000313" key="2">
    <source>
        <dbReference type="EMBL" id="GMR53966.1"/>
    </source>
</evidence>
<feature type="non-terminal residue" evidence="2">
    <location>
        <position position="1"/>
    </location>
</feature>
<dbReference type="AlphaFoldDB" id="A0AAN5D084"/>
<organism evidence="2 3">
    <name type="scientific">Pristionchus mayeri</name>
    <dbReference type="NCBI Taxonomy" id="1317129"/>
    <lineage>
        <taxon>Eukaryota</taxon>
        <taxon>Metazoa</taxon>
        <taxon>Ecdysozoa</taxon>
        <taxon>Nematoda</taxon>
        <taxon>Chromadorea</taxon>
        <taxon>Rhabditida</taxon>
        <taxon>Rhabditina</taxon>
        <taxon>Diplogasteromorpha</taxon>
        <taxon>Diplogasteroidea</taxon>
        <taxon>Neodiplogasteridae</taxon>
        <taxon>Pristionchus</taxon>
    </lineage>
</organism>
<evidence type="ECO:0000256" key="1">
    <source>
        <dbReference type="SAM" id="MobiDB-lite"/>
    </source>
</evidence>
<evidence type="ECO:0000313" key="3">
    <source>
        <dbReference type="Proteomes" id="UP001328107"/>
    </source>
</evidence>
<proteinExistence type="predicted"/>
<keyword evidence="3" id="KW-1185">Reference proteome</keyword>
<protein>
    <submittedName>
        <fullName evidence="2">Uncharacterized protein</fullName>
    </submittedName>
</protein>